<evidence type="ECO:0000313" key="1">
    <source>
        <dbReference type="EMBL" id="API55648.1"/>
    </source>
</evidence>
<organism evidence="1 2">
    <name type="scientific">Rhizobium leguminosarum</name>
    <dbReference type="NCBI Taxonomy" id="384"/>
    <lineage>
        <taxon>Bacteria</taxon>
        <taxon>Pseudomonadati</taxon>
        <taxon>Pseudomonadota</taxon>
        <taxon>Alphaproteobacteria</taxon>
        <taxon>Hyphomicrobiales</taxon>
        <taxon>Rhizobiaceae</taxon>
        <taxon>Rhizobium/Agrobacterium group</taxon>
        <taxon>Rhizobium</taxon>
    </lineage>
</organism>
<dbReference type="EMBL" id="CP018229">
    <property type="protein sequence ID" value="API55648.1"/>
    <property type="molecule type" value="Genomic_DNA"/>
</dbReference>
<sequence>MLAANFGFLKDVLFVYSIDEFENLTKDQQVHVNTLYREREPPSTFRIGSRTYGVHTFETNSAGEVNIQDSEYSVIRLDATFRELHDQYAAFCRSLIFKRLEHRYGHGAFDISKLDEHFEDFDPMWNSRSWHDIAQTPSAERDHFRKLRDTISKLPPVVTYDEAFNALQAPPYPLLEKLNILLFYQDLARP</sequence>
<name>A0A1L3ZJ57_RHILE</name>
<keyword evidence="1" id="KW-0614">Plasmid</keyword>
<dbReference type="RefSeq" id="WP_072641278.1">
    <property type="nucleotide sequence ID" value="NZ_CP018229.1"/>
</dbReference>
<gene>
    <name evidence="1" type="ORF">BMW22_29690</name>
</gene>
<evidence type="ECO:0000313" key="2">
    <source>
        <dbReference type="Proteomes" id="UP000183050"/>
    </source>
</evidence>
<geneLocation type="plasmid" evidence="1">
    <name>unnamed1</name>
</geneLocation>
<dbReference type="AlphaFoldDB" id="A0A1L3ZJ57"/>
<accession>A0A1L3ZJ57</accession>
<dbReference type="InterPro" id="IPR056955">
    <property type="entry name" value="ORC-CDC6-like"/>
</dbReference>
<dbReference type="Proteomes" id="UP000183050">
    <property type="component" value="Plasmid unnamed1"/>
</dbReference>
<dbReference type="Pfam" id="PF24389">
    <property type="entry name" value="ORC-CDC6-like"/>
    <property type="match status" value="1"/>
</dbReference>
<reference evidence="1 2" key="1">
    <citation type="submission" date="2016-11" db="EMBL/GenBank/DDBJ databases">
        <title>Rhizobium leguminosarum bv. viciae strain Vaf12 isolated from Vavilovia formosa root nodules from Russia, Dagestan.</title>
        <authorList>
            <person name="Kimeklis A."/>
        </authorList>
    </citation>
    <scope>NUCLEOTIDE SEQUENCE [LARGE SCALE GENOMIC DNA]</scope>
    <source>
        <strain evidence="1 2">Vaf-108</strain>
        <plasmid evidence="2">Plasmid unnamed1</plasmid>
    </source>
</reference>
<proteinExistence type="predicted"/>
<protein>
    <submittedName>
        <fullName evidence="1">Uncharacterized protein</fullName>
    </submittedName>
</protein>